<keyword evidence="5 9" id="KW-0812">Transmembrane</keyword>
<evidence type="ECO:0000256" key="2">
    <source>
        <dbReference type="ARBA" id="ARBA00022448"/>
    </source>
</evidence>
<dbReference type="GO" id="GO:0005886">
    <property type="term" value="C:plasma membrane"/>
    <property type="evidence" value="ECO:0007669"/>
    <property type="project" value="UniProtKB-SubCell"/>
</dbReference>
<accession>A0A073IRD5</accession>
<dbReference type="eggNOG" id="COG3090">
    <property type="taxonomic scope" value="Bacteria"/>
</dbReference>
<feature type="transmembrane region" description="Helical" evidence="9">
    <location>
        <begin position="94"/>
        <end position="112"/>
    </location>
</feature>
<dbReference type="EMBL" id="JMKI01000035">
    <property type="protein sequence ID" value="KEJ92110.1"/>
    <property type="molecule type" value="Genomic_DNA"/>
</dbReference>
<keyword evidence="6 9" id="KW-1133">Transmembrane helix</keyword>
<reference evidence="11 12" key="1">
    <citation type="submission" date="2014-04" db="EMBL/GenBank/DDBJ databases">
        <title>Draft Genome Sequence of Synergistes jonesii.</title>
        <authorList>
            <person name="Coil D.A."/>
            <person name="Eisen J.A."/>
            <person name="Holland-Moritz H.E."/>
        </authorList>
    </citation>
    <scope>NUCLEOTIDE SEQUENCE [LARGE SCALE GENOMIC DNA]</scope>
    <source>
        <strain evidence="11 12">78-1</strain>
    </source>
</reference>
<dbReference type="GO" id="GO:0015740">
    <property type="term" value="P:C4-dicarboxylate transport"/>
    <property type="evidence" value="ECO:0007669"/>
    <property type="project" value="TreeGrafter"/>
</dbReference>
<evidence type="ECO:0000256" key="6">
    <source>
        <dbReference type="ARBA" id="ARBA00022989"/>
    </source>
</evidence>
<keyword evidence="7 9" id="KW-0472">Membrane</keyword>
<protein>
    <recommendedName>
        <fullName evidence="10">Tripartite ATP-independent periplasmic transporters DctQ component domain-containing protein</fullName>
    </recommendedName>
</protein>
<evidence type="ECO:0000259" key="10">
    <source>
        <dbReference type="Pfam" id="PF04290"/>
    </source>
</evidence>
<dbReference type="RefSeq" id="WP_037976490.1">
    <property type="nucleotide sequence ID" value="NZ_JQEK01000056.1"/>
</dbReference>
<comment type="similarity">
    <text evidence="8">Belongs to the TRAP transporter small permease family.</text>
</comment>
<proteinExistence type="inferred from homology"/>
<dbReference type="Proteomes" id="UP000027665">
    <property type="component" value="Unassembled WGS sequence"/>
</dbReference>
<dbReference type="Pfam" id="PF04290">
    <property type="entry name" value="DctQ"/>
    <property type="match status" value="1"/>
</dbReference>
<dbReference type="InterPro" id="IPR055348">
    <property type="entry name" value="DctQ"/>
</dbReference>
<keyword evidence="3" id="KW-1003">Cell membrane</keyword>
<sequence length="165" mass="18427">MQPLFKIVEKVNKLAGWLAGFCICAAAILIVAEIIIRSCFASTLYVADEFTGYLMAASSMLGLGYVEAVHGHIRMDLVDLLREKFPKLIRSLNYIAYIAAIIVALYLTWVSYKTFDQSFANGSRSMQISETLLWIPQIFLPIGSALLLLQYCVNFVLFASGRSQK</sequence>
<feature type="transmembrane region" description="Helical" evidence="9">
    <location>
        <begin position="14"/>
        <end position="47"/>
    </location>
</feature>
<evidence type="ECO:0000256" key="1">
    <source>
        <dbReference type="ARBA" id="ARBA00004429"/>
    </source>
</evidence>
<evidence type="ECO:0000256" key="5">
    <source>
        <dbReference type="ARBA" id="ARBA00022692"/>
    </source>
</evidence>
<keyword evidence="12" id="KW-1185">Reference proteome</keyword>
<organism evidence="11 12">
    <name type="scientific">Synergistes jonesii</name>
    <dbReference type="NCBI Taxonomy" id="2754"/>
    <lineage>
        <taxon>Bacteria</taxon>
        <taxon>Thermotogati</taxon>
        <taxon>Synergistota</taxon>
        <taxon>Synergistia</taxon>
        <taxon>Synergistales</taxon>
        <taxon>Synergistaceae</taxon>
        <taxon>Synergistes</taxon>
    </lineage>
</organism>
<feature type="transmembrane region" description="Helical" evidence="9">
    <location>
        <begin position="132"/>
        <end position="159"/>
    </location>
</feature>
<evidence type="ECO:0000256" key="7">
    <source>
        <dbReference type="ARBA" id="ARBA00023136"/>
    </source>
</evidence>
<feature type="domain" description="Tripartite ATP-independent periplasmic transporters DctQ component" evidence="10">
    <location>
        <begin position="27"/>
        <end position="157"/>
    </location>
</feature>
<evidence type="ECO:0000256" key="9">
    <source>
        <dbReference type="SAM" id="Phobius"/>
    </source>
</evidence>
<evidence type="ECO:0000313" key="11">
    <source>
        <dbReference type="EMBL" id="KEJ92110.1"/>
    </source>
</evidence>
<feature type="transmembrane region" description="Helical" evidence="9">
    <location>
        <begin position="53"/>
        <end position="73"/>
    </location>
</feature>
<evidence type="ECO:0000256" key="4">
    <source>
        <dbReference type="ARBA" id="ARBA00022519"/>
    </source>
</evidence>
<dbReference type="AlphaFoldDB" id="A0A073IRD5"/>
<dbReference type="PANTHER" id="PTHR35011:SF10">
    <property type="entry name" value="TRAP TRANSPORTER SMALL PERMEASE PROTEIN"/>
    <property type="match status" value="1"/>
</dbReference>
<comment type="caution">
    <text evidence="11">The sequence shown here is derived from an EMBL/GenBank/DDBJ whole genome shotgun (WGS) entry which is preliminary data.</text>
</comment>
<keyword evidence="2" id="KW-0813">Transport</keyword>
<dbReference type="PANTHER" id="PTHR35011">
    <property type="entry name" value="2,3-DIKETO-L-GULONATE TRAP TRANSPORTER SMALL PERMEASE PROTEIN YIAM"/>
    <property type="match status" value="1"/>
</dbReference>
<evidence type="ECO:0000313" key="12">
    <source>
        <dbReference type="Proteomes" id="UP000027665"/>
    </source>
</evidence>
<gene>
    <name evidence="11" type="ORF">EH55_05650</name>
</gene>
<evidence type="ECO:0000256" key="3">
    <source>
        <dbReference type="ARBA" id="ARBA00022475"/>
    </source>
</evidence>
<name>A0A073IRD5_9BACT</name>
<dbReference type="GO" id="GO:0022857">
    <property type="term" value="F:transmembrane transporter activity"/>
    <property type="evidence" value="ECO:0007669"/>
    <property type="project" value="TreeGrafter"/>
</dbReference>
<dbReference type="InterPro" id="IPR007387">
    <property type="entry name" value="TRAP_DctQ"/>
</dbReference>
<keyword evidence="4" id="KW-0997">Cell inner membrane</keyword>
<evidence type="ECO:0000256" key="8">
    <source>
        <dbReference type="ARBA" id="ARBA00038436"/>
    </source>
</evidence>
<comment type="subcellular location">
    <subcellularLocation>
        <location evidence="1">Cell inner membrane</location>
        <topology evidence="1">Multi-pass membrane protein</topology>
    </subcellularLocation>
</comment>
<dbReference type="STRING" id="2754.EH55_05650"/>